<dbReference type="RefSeq" id="WP_123693707.1">
    <property type="nucleotide sequence ID" value="NZ_AP019700.1"/>
</dbReference>
<dbReference type="PANTHER" id="PTHR43023:SF3">
    <property type="entry name" value="PROTEIN TRIGALACTOSYLDIACYLGLYCEROL 3, CHLOROPLASTIC"/>
    <property type="match status" value="1"/>
</dbReference>
<sequence length="274" mass="29652">MAEDPIITVEHMRTGFGRAVLFEDLSFTVARGEVFVILGGSGCGKSTLLKHLIGLYAPWQGRIDIGGRDLVGAGEDERLAILRMIGVMYQQGALFGSMNLIQNVRLPLEEFTRLPEDALNAVALAKLKLVGLDRFAFHMPSEISGGMRKRAAIARAMALDPEILFLDEPSAGLDPITSAELDELILQLRRSLGITFVVVTHELASIFAIADRVIMLDKEAKGIIAEGPPAQLRDESTHPFVRRFFHRQTAEAQAVADAEAAGKAETPPATAPAA</sequence>
<evidence type="ECO:0000313" key="6">
    <source>
        <dbReference type="EMBL" id="ROP83837.1"/>
    </source>
</evidence>
<dbReference type="AlphaFoldDB" id="A0A3N1KX85"/>
<dbReference type="InterPro" id="IPR003439">
    <property type="entry name" value="ABC_transporter-like_ATP-bd"/>
</dbReference>
<dbReference type="Gene3D" id="3.40.50.300">
    <property type="entry name" value="P-loop containing nucleotide triphosphate hydrolases"/>
    <property type="match status" value="1"/>
</dbReference>
<keyword evidence="7" id="KW-1185">Reference proteome</keyword>
<proteinExistence type="predicted"/>
<evidence type="ECO:0000313" key="7">
    <source>
        <dbReference type="Proteomes" id="UP000278222"/>
    </source>
</evidence>
<dbReference type="OrthoDB" id="9802264at2"/>
<protein>
    <submittedName>
        <fullName evidence="6">Phospholipid/cholesterol/gamma-HCH transport system ATP-binding protein</fullName>
    </submittedName>
</protein>
<organism evidence="6 7">
    <name type="scientific">Stella humosa</name>
    <dbReference type="NCBI Taxonomy" id="94"/>
    <lineage>
        <taxon>Bacteria</taxon>
        <taxon>Pseudomonadati</taxon>
        <taxon>Pseudomonadota</taxon>
        <taxon>Alphaproteobacteria</taxon>
        <taxon>Rhodospirillales</taxon>
        <taxon>Stellaceae</taxon>
        <taxon>Stella</taxon>
    </lineage>
</organism>
<dbReference type="SMART" id="SM00382">
    <property type="entry name" value="AAA"/>
    <property type="match status" value="1"/>
</dbReference>
<evidence type="ECO:0000256" key="4">
    <source>
        <dbReference type="SAM" id="MobiDB-lite"/>
    </source>
</evidence>
<feature type="domain" description="ABC transporter" evidence="5">
    <location>
        <begin position="7"/>
        <end position="245"/>
    </location>
</feature>
<feature type="region of interest" description="Disordered" evidence="4">
    <location>
        <begin position="255"/>
        <end position="274"/>
    </location>
</feature>
<evidence type="ECO:0000259" key="5">
    <source>
        <dbReference type="PROSITE" id="PS50893"/>
    </source>
</evidence>
<dbReference type="SUPFAM" id="SSF52540">
    <property type="entry name" value="P-loop containing nucleoside triphosphate hydrolases"/>
    <property type="match status" value="1"/>
</dbReference>
<evidence type="ECO:0000256" key="1">
    <source>
        <dbReference type="ARBA" id="ARBA00022448"/>
    </source>
</evidence>
<dbReference type="Proteomes" id="UP000278222">
    <property type="component" value="Unassembled WGS sequence"/>
</dbReference>
<dbReference type="InterPro" id="IPR027417">
    <property type="entry name" value="P-loop_NTPase"/>
</dbReference>
<reference evidence="6 7" key="1">
    <citation type="submission" date="2018-11" db="EMBL/GenBank/DDBJ databases">
        <title>Genomic Encyclopedia of Type Strains, Phase IV (KMG-IV): sequencing the most valuable type-strain genomes for metagenomic binning, comparative biology and taxonomic classification.</title>
        <authorList>
            <person name="Goeker M."/>
        </authorList>
    </citation>
    <scope>NUCLEOTIDE SEQUENCE [LARGE SCALE GENOMIC DNA]</scope>
    <source>
        <strain evidence="6 7">DSM 5900</strain>
    </source>
</reference>
<evidence type="ECO:0000256" key="3">
    <source>
        <dbReference type="ARBA" id="ARBA00022840"/>
    </source>
</evidence>
<dbReference type="PROSITE" id="PS00211">
    <property type="entry name" value="ABC_TRANSPORTER_1"/>
    <property type="match status" value="1"/>
</dbReference>
<dbReference type="InterPro" id="IPR017871">
    <property type="entry name" value="ABC_transporter-like_CS"/>
</dbReference>
<dbReference type="GO" id="GO:0016887">
    <property type="term" value="F:ATP hydrolysis activity"/>
    <property type="evidence" value="ECO:0007669"/>
    <property type="project" value="InterPro"/>
</dbReference>
<keyword evidence="1" id="KW-0813">Transport</keyword>
<dbReference type="Pfam" id="PF00005">
    <property type="entry name" value="ABC_tran"/>
    <property type="match status" value="1"/>
</dbReference>
<keyword evidence="3 6" id="KW-0067">ATP-binding</keyword>
<keyword evidence="2" id="KW-0547">Nucleotide-binding</keyword>
<gene>
    <name evidence="6" type="ORF">EDC65_4486</name>
</gene>
<dbReference type="PANTHER" id="PTHR43023">
    <property type="entry name" value="PROTEIN TRIGALACTOSYLDIACYLGLYCEROL 3, CHLOROPLASTIC"/>
    <property type="match status" value="1"/>
</dbReference>
<dbReference type="EMBL" id="RJKX01000016">
    <property type="protein sequence ID" value="ROP83837.1"/>
    <property type="molecule type" value="Genomic_DNA"/>
</dbReference>
<dbReference type="GO" id="GO:0005524">
    <property type="term" value="F:ATP binding"/>
    <property type="evidence" value="ECO:0007669"/>
    <property type="project" value="UniProtKB-KW"/>
</dbReference>
<dbReference type="InterPro" id="IPR003593">
    <property type="entry name" value="AAA+_ATPase"/>
</dbReference>
<name>A0A3N1KX85_9PROT</name>
<evidence type="ECO:0000256" key="2">
    <source>
        <dbReference type="ARBA" id="ARBA00022741"/>
    </source>
</evidence>
<dbReference type="PROSITE" id="PS50893">
    <property type="entry name" value="ABC_TRANSPORTER_2"/>
    <property type="match status" value="1"/>
</dbReference>
<comment type="caution">
    <text evidence="6">The sequence shown here is derived from an EMBL/GenBank/DDBJ whole genome shotgun (WGS) entry which is preliminary data.</text>
</comment>
<accession>A0A3N1KX85</accession>